<evidence type="ECO:0000256" key="6">
    <source>
        <dbReference type="SAM" id="Coils"/>
    </source>
</evidence>
<organism evidence="9 10">
    <name type="scientific">Clostridium bornimense</name>
    <dbReference type="NCBI Taxonomy" id="1216932"/>
    <lineage>
        <taxon>Bacteria</taxon>
        <taxon>Bacillati</taxon>
        <taxon>Bacillota</taxon>
        <taxon>Clostridia</taxon>
        <taxon>Eubacteriales</taxon>
        <taxon>Clostridiaceae</taxon>
        <taxon>Clostridium</taxon>
    </lineage>
</organism>
<keyword evidence="10" id="KW-1185">Reference proteome</keyword>
<accession>W6RUP6</accession>
<keyword evidence="2" id="KW-0645">Protease</keyword>
<dbReference type="KEGG" id="clt:CM240_0165"/>
<dbReference type="Proteomes" id="UP000019426">
    <property type="component" value="Chromosome M2/40_rep1"/>
</dbReference>
<comment type="similarity">
    <text evidence="1">Belongs to the peptidase C40 family.</text>
</comment>
<evidence type="ECO:0000256" key="3">
    <source>
        <dbReference type="ARBA" id="ARBA00022729"/>
    </source>
</evidence>
<dbReference type="InterPro" id="IPR051202">
    <property type="entry name" value="Peptidase_C40"/>
</dbReference>
<evidence type="ECO:0000259" key="8">
    <source>
        <dbReference type="PROSITE" id="PS51935"/>
    </source>
</evidence>
<reference evidence="9 10" key="1">
    <citation type="submission" date="2013-11" db="EMBL/GenBank/DDBJ databases">
        <title>Complete genome sequence of Clostridum sp. M2/40.</title>
        <authorList>
            <person name="Wibberg D."/>
            <person name="Puehler A."/>
            <person name="Schlueter A."/>
        </authorList>
    </citation>
    <scope>NUCLEOTIDE SEQUENCE [LARGE SCALE GENOMIC DNA]</scope>
    <source>
        <strain evidence="10">M2/40</strain>
    </source>
</reference>
<dbReference type="eggNOG" id="COG0791">
    <property type="taxonomic scope" value="Bacteria"/>
</dbReference>
<dbReference type="Pfam" id="PF00877">
    <property type="entry name" value="NLPC_P60"/>
    <property type="match status" value="1"/>
</dbReference>
<dbReference type="STRING" id="1216932.CM240_0165"/>
<feature type="signal peptide" evidence="7">
    <location>
        <begin position="1"/>
        <end position="27"/>
    </location>
</feature>
<evidence type="ECO:0000313" key="10">
    <source>
        <dbReference type="Proteomes" id="UP000019426"/>
    </source>
</evidence>
<feature type="coiled-coil region" evidence="6">
    <location>
        <begin position="31"/>
        <end position="100"/>
    </location>
</feature>
<dbReference type="RefSeq" id="WP_044035809.1">
    <property type="nucleotide sequence ID" value="NZ_HG917868.1"/>
</dbReference>
<keyword evidence="5" id="KW-0788">Thiol protease</keyword>
<dbReference type="PANTHER" id="PTHR47053">
    <property type="entry name" value="MUREIN DD-ENDOPEPTIDASE MEPH-RELATED"/>
    <property type="match status" value="1"/>
</dbReference>
<dbReference type="GO" id="GO:0008234">
    <property type="term" value="F:cysteine-type peptidase activity"/>
    <property type="evidence" value="ECO:0007669"/>
    <property type="project" value="UniProtKB-KW"/>
</dbReference>
<evidence type="ECO:0000256" key="2">
    <source>
        <dbReference type="ARBA" id="ARBA00022670"/>
    </source>
</evidence>
<gene>
    <name evidence="9" type="ORF">CM240_0165</name>
</gene>
<evidence type="ECO:0000256" key="4">
    <source>
        <dbReference type="ARBA" id="ARBA00022801"/>
    </source>
</evidence>
<evidence type="ECO:0000256" key="5">
    <source>
        <dbReference type="ARBA" id="ARBA00022807"/>
    </source>
</evidence>
<proteinExistence type="inferred from homology"/>
<dbReference type="Gene3D" id="3.90.1720.10">
    <property type="entry name" value="endopeptidase domain like (from Nostoc punctiforme)"/>
    <property type="match status" value="1"/>
</dbReference>
<dbReference type="EMBL" id="HG917868">
    <property type="protein sequence ID" value="CDM67339.1"/>
    <property type="molecule type" value="Genomic_DNA"/>
</dbReference>
<evidence type="ECO:0000256" key="7">
    <source>
        <dbReference type="SAM" id="SignalP"/>
    </source>
</evidence>
<dbReference type="OrthoDB" id="9808890at2"/>
<protein>
    <recommendedName>
        <fullName evidence="8">NlpC/P60 domain-containing protein</fullName>
    </recommendedName>
</protein>
<name>W6RUP6_9CLOT</name>
<dbReference type="HOGENOM" id="CLU_034085_0_0_9"/>
<sequence>MRVKKCYVVLSLILIVSFISPQNIVNATPSKSETQSQYDEAMKKVEAANDKIRKCDDKINTLLTKQKETEAAIDAKQKEIADKEANINESSKNLADKEDDFKDRIRNTYKNGNDTTLSIILDAESLGDLIERKEIVRNVSLSDIRAMQKIKETKDSLDEEKRSLEKEVSELDTLKNDLQGQIDTINTEKAASEKARKEAEALKTKYAAELEAINKSIAAEAQQIGGTTNTGTATVSNVLAEAKKHLGKQYVWGATGPNTFDCSGFTQYVYKKCGISLTRTTYTQVKGIGTYVAPGNEKPGDLVFFGSLKSPHHVGIYVGNGIFIHAPQTGDVVKYTKLIYMTDYTQARRIIS</sequence>
<dbReference type="InterPro" id="IPR057309">
    <property type="entry name" value="PcsB_CC"/>
</dbReference>
<evidence type="ECO:0000256" key="1">
    <source>
        <dbReference type="ARBA" id="ARBA00007074"/>
    </source>
</evidence>
<dbReference type="GO" id="GO:0006508">
    <property type="term" value="P:proteolysis"/>
    <property type="evidence" value="ECO:0007669"/>
    <property type="project" value="UniProtKB-KW"/>
</dbReference>
<dbReference type="InterPro" id="IPR000064">
    <property type="entry name" value="NLP_P60_dom"/>
</dbReference>
<feature type="domain" description="NlpC/P60" evidence="8">
    <location>
        <begin position="232"/>
        <end position="352"/>
    </location>
</feature>
<keyword evidence="4" id="KW-0378">Hydrolase</keyword>
<dbReference type="PATRIC" id="fig|1216932.3.peg.146"/>
<dbReference type="SUPFAM" id="SSF54001">
    <property type="entry name" value="Cysteine proteinases"/>
    <property type="match status" value="1"/>
</dbReference>
<dbReference type="Pfam" id="PF24568">
    <property type="entry name" value="CC_PcsB"/>
    <property type="match status" value="1"/>
</dbReference>
<feature type="chain" id="PRO_5004881252" description="NlpC/P60 domain-containing protein" evidence="7">
    <location>
        <begin position="28"/>
        <end position="352"/>
    </location>
</feature>
<evidence type="ECO:0000313" key="9">
    <source>
        <dbReference type="EMBL" id="CDM67339.1"/>
    </source>
</evidence>
<keyword evidence="6" id="KW-0175">Coiled coil</keyword>
<dbReference type="PANTHER" id="PTHR47053:SF1">
    <property type="entry name" value="MUREIN DD-ENDOPEPTIDASE MEPH-RELATED"/>
    <property type="match status" value="1"/>
</dbReference>
<keyword evidence="3 7" id="KW-0732">Signal</keyword>
<dbReference type="Gene3D" id="6.10.250.3150">
    <property type="match status" value="1"/>
</dbReference>
<dbReference type="InterPro" id="IPR038765">
    <property type="entry name" value="Papain-like_cys_pep_sf"/>
</dbReference>
<feature type="coiled-coil region" evidence="6">
    <location>
        <begin position="147"/>
        <end position="216"/>
    </location>
</feature>
<dbReference type="PROSITE" id="PS51935">
    <property type="entry name" value="NLPC_P60"/>
    <property type="match status" value="1"/>
</dbReference>
<dbReference type="AlphaFoldDB" id="W6RUP6"/>